<evidence type="ECO:0000313" key="1">
    <source>
        <dbReference type="EMBL" id="JAH52070.1"/>
    </source>
</evidence>
<sequence>MRSACLYLQLHFLNVMMSQKFQVSRTNNCAYIR</sequence>
<dbReference type="AlphaFoldDB" id="A0A0E9TGM5"/>
<protein>
    <submittedName>
        <fullName evidence="1">Uncharacterized protein</fullName>
    </submittedName>
</protein>
<reference evidence="1" key="2">
    <citation type="journal article" date="2015" name="Fish Shellfish Immunol.">
        <title>Early steps in the European eel (Anguilla anguilla)-Vibrio vulnificus interaction in the gills: Role of the RtxA13 toxin.</title>
        <authorList>
            <person name="Callol A."/>
            <person name="Pajuelo D."/>
            <person name="Ebbesson L."/>
            <person name="Teles M."/>
            <person name="MacKenzie S."/>
            <person name="Amaro C."/>
        </authorList>
    </citation>
    <scope>NUCLEOTIDE SEQUENCE</scope>
</reference>
<proteinExistence type="predicted"/>
<organism evidence="1">
    <name type="scientific">Anguilla anguilla</name>
    <name type="common">European freshwater eel</name>
    <name type="synonym">Muraena anguilla</name>
    <dbReference type="NCBI Taxonomy" id="7936"/>
    <lineage>
        <taxon>Eukaryota</taxon>
        <taxon>Metazoa</taxon>
        <taxon>Chordata</taxon>
        <taxon>Craniata</taxon>
        <taxon>Vertebrata</taxon>
        <taxon>Euteleostomi</taxon>
        <taxon>Actinopterygii</taxon>
        <taxon>Neopterygii</taxon>
        <taxon>Teleostei</taxon>
        <taxon>Anguilliformes</taxon>
        <taxon>Anguillidae</taxon>
        <taxon>Anguilla</taxon>
    </lineage>
</organism>
<name>A0A0E9TGM5_ANGAN</name>
<reference evidence="1" key="1">
    <citation type="submission" date="2014-11" db="EMBL/GenBank/DDBJ databases">
        <authorList>
            <person name="Amaro Gonzalez C."/>
        </authorList>
    </citation>
    <scope>NUCLEOTIDE SEQUENCE</scope>
</reference>
<accession>A0A0E9TGM5</accession>
<dbReference type="EMBL" id="GBXM01056507">
    <property type="protein sequence ID" value="JAH52070.1"/>
    <property type="molecule type" value="Transcribed_RNA"/>
</dbReference>